<dbReference type="Pfam" id="PF13732">
    <property type="entry name" value="DrrA1-3_C"/>
    <property type="match status" value="1"/>
</dbReference>
<dbReference type="InterPro" id="IPR003593">
    <property type="entry name" value="AAA+_ATPase"/>
</dbReference>
<dbReference type="InterPro" id="IPR025302">
    <property type="entry name" value="DrrA1/2-like_C"/>
</dbReference>
<dbReference type="SUPFAM" id="SSF52540">
    <property type="entry name" value="P-loop containing nucleoside triphosphate hydrolases"/>
    <property type="match status" value="1"/>
</dbReference>
<evidence type="ECO:0000259" key="5">
    <source>
        <dbReference type="PROSITE" id="PS50893"/>
    </source>
</evidence>
<dbReference type="OrthoDB" id="9804819at2"/>
<comment type="caution">
    <text evidence="6">The sequence shown here is derived from an EMBL/GenBank/DDBJ whole genome shotgun (WGS) entry which is preliminary data.</text>
</comment>
<dbReference type="PANTHER" id="PTHR43335:SF11">
    <property type="entry name" value="ABC TRANSPORTER RELATED"/>
    <property type="match status" value="1"/>
</dbReference>
<dbReference type="AlphaFoldDB" id="A0A3A6PER9"/>
<reference evidence="6 7" key="1">
    <citation type="submission" date="2018-09" db="EMBL/GenBank/DDBJ databases">
        <title>Paenibacillus aracenensis nov. sp. isolated from a cave in southern Spain.</title>
        <authorList>
            <person name="Jurado V."/>
            <person name="Gutierrez-Patricio S."/>
            <person name="Gonzalez-Pimentel J.L."/>
            <person name="Miller A.Z."/>
            <person name="Laiz L."/>
            <person name="Saiz-Jimenez C."/>
        </authorList>
    </citation>
    <scope>NUCLEOTIDE SEQUENCE [LARGE SCALE GENOMIC DNA]</scope>
    <source>
        <strain evidence="6 7">JCM 19203</strain>
    </source>
</reference>
<evidence type="ECO:0000313" key="7">
    <source>
        <dbReference type="Proteomes" id="UP000267798"/>
    </source>
</evidence>
<dbReference type="GO" id="GO:0016887">
    <property type="term" value="F:ATP hydrolysis activity"/>
    <property type="evidence" value="ECO:0007669"/>
    <property type="project" value="InterPro"/>
</dbReference>
<evidence type="ECO:0000256" key="1">
    <source>
        <dbReference type="ARBA" id="ARBA00005417"/>
    </source>
</evidence>
<dbReference type="PROSITE" id="PS00211">
    <property type="entry name" value="ABC_TRANSPORTER_1"/>
    <property type="match status" value="1"/>
</dbReference>
<dbReference type="InterPro" id="IPR003439">
    <property type="entry name" value="ABC_transporter-like_ATP-bd"/>
</dbReference>
<dbReference type="Gene3D" id="3.40.50.300">
    <property type="entry name" value="P-loop containing nucleotide triphosphate hydrolases"/>
    <property type="match status" value="1"/>
</dbReference>
<dbReference type="PROSITE" id="PS50893">
    <property type="entry name" value="ABC_TRANSPORTER_2"/>
    <property type="match status" value="1"/>
</dbReference>
<dbReference type="CDD" id="cd03230">
    <property type="entry name" value="ABC_DR_subfamily_A"/>
    <property type="match status" value="1"/>
</dbReference>
<dbReference type="SMART" id="SM00382">
    <property type="entry name" value="AAA"/>
    <property type="match status" value="1"/>
</dbReference>
<dbReference type="GO" id="GO:0005524">
    <property type="term" value="F:ATP binding"/>
    <property type="evidence" value="ECO:0007669"/>
    <property type="project" value="UniProtKB-KW"/>
</dbReference>
<protein>
    <submittedName>
        <fullName evidence="6">ABC transporter ATP-binding protein</fullName>
    </submittedName>
</protein>
<dbReference type="Proteomes" id="UP000267798">
    <property type="component" value="Unassembled WGS sequence"/>
</dbReference>
<feature type="domain" description="ABC transporter" evidence="5">
    <location>
        <begin position="6"/>
        <end position="232"/>
    </location>
</feature>
<keyword evidence="3" id="KW-0547">Nucleotide-binding</keyword>
<proteinExistence type="inferred from homology"/>
<evidence type="ECO:0000256" key="3">
    <source>
        <dbReference type="ARBA" id="ARBA00022741"/>
    </source>
</evidence>
<dbReference type="PANTHER" id="PTHR43335">
    <property type="entry name" value="ABC TRANSPORTER, ATP-BINDING PROTEIN"/>
    <property type="match status" value="1"/>
</dbReference>
<dbReference type="InterPro" id="IPR027417">
    <property type="entry name" value="P-loop_NTPase"/>
</dbReference>
<dbReference type="EMBL" id="QXQB01000003">
    <property type="protein sequence ID" value="RJX38640.1"/>
    <property type="molecule type" value="Genomic_DNA"/>
</dbReference>
<name>A0A3A6PER9_9BACL</name>
<dbReference type="InterPro" id="IPR017871">
    <property type="entry name" value="ABC_transporter-like_CS"/>
</dbReference>
<evidence type="ECO:0000313" key="6">
    <source>
        <dbReference type="EMBL" id="RJX38640.1"/>
    </source>
</evidence>
<evidence type="ECO:0000256" key="2">
    <source>
        <dbReference type="ARBA" id="ARBA00022448"/>
    </source>
</evidence>
<organism evidence="6 7">
    <name type="scientific">Paenibacillus pinisoli</name>
    <dbReference type="NCBI Taxonomy" id="1276110"/>
    <lineage>
        <taxon>Bacteria</taxon>
        <taxon>Bacillati</taxon>
        <taxon>Bacillota</taxon>
        <taxon>Bacilli</taxon>
        <taxon>Bacillales</taxon>
        <taxon>Paenibacillaceae</taxon>
        <taxon>Paenibacillus</taxon>
    </lineage>
</organism>
<gene>
    <name evidence="6" type="ORF">D3P09_13885</name>
</gene>
<keyword evidence="2" id="KW-0813">Transport</keyword>
<dbReference type="RefSeq" id="WP_120111047.1">
    <property type="nucleotide sequence ID" value="NZ_QXQB01000003.1"/>
</dbReference>
<dbReference type="Pfam" id="PF00005">
    <property type="entry name" value="ABC_tran"/>
    <property type="match status" value="1"/>
</dbReference>
<keyword evidence="4 6" id="KW-0067">ATP-binding</keyword>
<sequence length="315" mass="34571">MTAQLMEVKGLSKSFGTMKAVKSIDFSIQEGRCVALLGPNGAGKTTTIRMLTGLLAPTAGEVSFRSLAPGEDRRALIGYLPQTPAFHNWMSGMEYVVYAGRLCGLGVSEAKNRAKELLERVGLADAAKRKLGGYSGGMKQRLGLAQALVHQPKLLVMDEPVSALDPLGRREVLRLLKELKSETTVLFSTHVLHDAEELCDDVVIIRSGEVALQGSLASIRSQHRQPVIELKLDEDNTRGMDWARAFVQRTNSGEASYSWLSEAELRGNRLHLTAAHMDQARQALLEELARHSVPFSRLEVGYSSLEDLFMKVVGE</sequence>
<evidence type="ECO:0000256" key="4">
    <source>
        <dbReference type="ARBA" id="ARBA00022840"/>
    </source>
</evidence>
<keyword evidence="7" id="KW-1185">Reference proteome</keyword>
<comment type="similarity">
    <text evidence="1">Belongs to the ABC transporter superfamily.</text>
</comment>
<accession>A0A3A6PER9</accession>